<gene>
    <name evidence="1" type="ordered locus">Mcup_1125</name>
</gene>
<organism evidence="1 2">
    <name type="scientific">Metallosphaera cuprina (strain Ar-4)</name>
    <dbReference type="NCBI Taxonomy" id="1006006"/>
    <lineage>
        <taxon>Archaea</taxon>
        <taxon>Thermoproteota</taxon>
        <taxon>Thermoprotei</taxon>
        <taxon>Sulfolobales</taxon>
        <taxon>Sulfolobaceae</taxon>
        <taxon>Metallosphaera</taxon>
    </lineage>
</organism>
<reference evidence="1 2" key="1">
    <citation type="journal article" date="2011" name="J. Bacteriol.">
        <title>Complete genome sequence of Metallosphaera cuprina, a metal sulfide-oxidizing archaeon from a hot spring.</title>
        <authorList>
            <person name="Liu L.J."/>
            <person name="You X.Y."/>
            <person name="Zheng H."/>
            <person name="Wang S."/>
            <person name="Jiang C.Y."/>
            <person name="Liu S.J."/>
        </authorList>
    </citation>
    <scope>NUCLEOTIDE SEQUENCE [LARGE SCALE GENOMIC DNA]</scope>
    <source>
        <strain evidence="1 2">Ar-4</strain>
    </source>
</reference>
<dbReference type="AlphaFoldDB" id="F4G332"/>
<evidence type="ECO:0000313" key="2">
    <source>
        <dbReference type="Proteomes" id="UP000007812"/>
    </source>
</evidence>
<keyword evidence="2" id="KW-1185">Reference proteome</keyword>
<dbReference type="Proteomes" id="UP000007812">
    <property type="component" value="Chromosome"/>
</dbReference>
<dbReference type="HOGENOM" id="CLU_3147945_0_0_2"/>
<dbReference type="EMBL" id="CP002656">
    <property type="protein sequence ID" value="AEB95230.1"/>
    <property type="molecule type" value="Genomic_DNA"/>
</dbReference>
<dbReference type="KEGG" id="mcn:Mcup_1125"/>
<sequence>MELKVYTPWGEKHGVSQVESFMELKDYQVSTSLRRLSSGRILHGVERI</sequence>
<name>F4G332_METCR</name>
<protein>
    <submittedName>
        <fullName evidence="1">Uncharacterized protein</fullName>
    </submittedName>
</protein>
<accession>F4G332</accession>
<dbReference type="PATRIC" id="fig|1006006.8.peg.1119"/>
<dbReference type="STRING" id="1006006.Mcup_1125"/>
<evidence type="ECO:0000313" key="1">
    <source>
        <dbReference type="EMBL" id="AEB95230.1"/>
    </source>
</evidence>
<proteinExistence type="predicted"/>